<name>A0A9X2WY38_9GAMM</name>
<reference evidence="1" key="1">
    <citation type="journal article" date="2023" name="Int. J. Syst. Evol. Microbiol.">
        <title>&lt;i&gt;Shewanella septentrionalis&lt;/i&gt; sp. nov. and &lt;i&gt;Shewanella holmiensis&lt;/i&gt; sp. nov., isolated from Baltic Sea water and sediments.</title>
        <authorList>
            <person name="Martin-Rodriguez A.J."/>
            <person name="Thorell K."/>
            <person name="Joffre E."/>
            <person name="Jensie-Markopoulos S."/>
            <person name="Moore E.R.B."/>
            <person name="Sjoling A."/>
        </authorList>
    </citation>
    <scope>NUCLEOTIDE SEQUENCE</scope>
    <source>
        <strain evidence="1">SP1W3</strain>
    </source>
</reference>
<comment type="caution">
    <text evidence="1">The sequence shown here is derived from an EMBL/GenBank/DDBJ whole genome shotgun (WGS) entry which is preliminary data.</text>
</comment>
<protein>
    <submittedName>
        <fullName evidence="1">Uncharacterized protein</fullName>
    </submittedName>
</protein>
<proteinExistence type="predicted"/>
<keyword evidence="2" id="KW-1185">Reference proteome</keyword>
<accession>A0A9X2WY38</accession>
<sequence length="178" mass="20107">MKLIKLAVLLGLVFMAYQKWYAVKPLESHLLTSVPVKVHMLPNPKALHKNSGQVSVETITTQKQPQEPLVLSVIAYSSQFETIDEEDITELSFDDTNTLAKKFKEMQGTDELKLTRGYIEHGGQRGYEISMDMGKDLGTLVQHAYAYNNHLLILTASYDDNGQNRRTAEAFLNSVEFL</sequence>
<gene>
    <name evidence="1" type="ORF">NE536_19370</name>
</gene>
<dbReference type="AlphaFoldDB" id="A0A9X2WY38"/>
<evidence type="ECO:0000313" key="1">
    <source>
        <dbReference type="EMBL" id="MCT7947513.1"/>
    </source>
</evidence>
<evidence type="ECO:0000313" key="2">
    <source>
        <dbReference type="Proteomes" id="UP001155604"/>
    </source>
</evidence>
<organism evidence="1 2">
    <name type="scientific">Shewanella septentrionalis</name>
    <dbReference type="NCBI Taxonomy" id="2952223"/>
    <lineage>
        <taxon>Bacteria</taxon>
        <taxon>Pseudomonadati</taxon>
        <taxon>Pseudomonadota</taxon>
        <taxon>Gammaproteobacteria</taxon>
        <taxon>Alteromonadales</taxon>
        <taxon>Shewanellaceae</taxon>
        <taxon>Shewanella</taxon>
    </lineage>
</organism>
<dbReference type="Proteomes" id="UP001155604">
    <property type="component" value="Unassembled WGS sequence"/>
</dbReference>
<dbReference type="EMBL" id="JAMTCC010000044">
    <property type="protein sequence ID" value="MCT7947513.1"/>
    <property type="molecule type" value="Genomic_DNA"/>
</dbReference>
<dbReference type="RefSeq" id="WP_063883606.1">
    <property type="nucleotide sequence ID" value="NZ_JAMTCC010000044.1"/>
</dbReference>